<dbReference type="AlphaFoldDB" id="A0A4R6WJZ1"/>
<dbReference type="Gene3D" id="1.10.30.50">
    <property type="match status" value="1"/>
</dbReference>
<evidence type="ECO:0000313" key="1">
    <source>
        <dbReference type="EMBL" id="TDQ79078.1"/>
    </source>
</evidence>
<proteinExistence type="predicted"/>
<evidence type="ECO:0000313" key="2">
    <source>
        <dbReference type="Proteomes" id="UP000295292"/>
    </source>
</evidence>
<protein>
    <recommendedName>
        <fullName evidence="3">HNH endonuclease</fullName>
    </recommendedName>
</protein>
<reference evidence="1 2" key="1">
    <citation type="submission" date="2019-03" db="EMBL/GenBank/DDBJ databases">
        <title>Genomic Encyclopedia of Archaeal and Bacterial Type Strains, Phase II (KMG-II): from individual species to whole genera.</title>
        <authorList>
            <person name="Goeker M."/>
        </authorList>
    </citation>
    <scope>NUCLEOTIDE SEQUENCE [LARGE SCALE GENOMIC DNA]</scope>
    <source>
        <strain evidence="1 2">DSM 28353</strain>
    </source>
</reference>
<evidence type="ECO:0008006" key="3">
    <source>
        <dbReference type="Google" id="ProtNLM"/>
    </source>
</evidence>
<dbReference type="OrthoDB" id="9816185at2"/>
<dbReference type="Proteomes" id="UP000295292">
    <property type="component" value="Unassembled WGS sequence"/>
</dbReference>
<accession>A0A4R6WJZ1</accession>
<dbReference type="EMBL" id="SNYV01000011">
    <property type="protein sequence ID" value="TDQ79078.1"/>
    <property type="molecule type" value="Genomic_DNA"/>
</dbReference>
<organism evidence="1 2">
    <name type="scientific">Sphingobacterium yanglingense</name>
    <dbReference type="NCBI Taxonomy" id="1437280"/>
    <lineage>
        <taxon>Bacteria</taxon>
        <taxon>Pseudomonadati</taxon>
        <taxon>Bacteroidota</taxon>
        <taxon>Sphingobacteriia</taxon>
        <taxon>Sphingobacteriales</taxon>
        <taxon>Sphingobacteriaceae</taxon>
        <taxon>Sphingobacterium</taxon>
    </lineage>
</organism>
<gene>
    <name evidence="1" type="ORF">CLV99_0510</name>
</gene>
<comment type="caution">
    <text evidence="1">The sequence shown here is derived from an EMBL/GenBank/DDBJ whole genome shotgun (WGS) entry which is preliminary data.</text>
</comment>
<keyword evidence="2" id="KW-1185">Reference proteome</keyword>
<sequence>MIGINKDSQKTKMILTKFYSHIENFLSIHDGNQNPKNDNDRSKPQKLARKNKGTLYGDMFNYFQNHLKEIITAAPLDLKSKQENMLTAVGYNNHDDNHKVQFRRFKTTMTNYYSSFFQEKIIENGSHISIGRWLSSSLGLSVCPFCNHNYTITINDYKGGIKAKPDFDHFFPKSEYPLVALSFYNLIPICNTCNKLKGNKEISHNPYDDSHPRPTFRLYGKNDKMELQLLGLGDNYNDIEISPESEYTKANLESCNITKLGLKQIYNHQKDYVQELMDKAQQYNKSSYEGLVNSFNGLGKTEAEIDRIIWSAYLDDHSKRPLSKLTHDLLIQLGIKNG</sequence>
<dbReference type="RefSeq" id="WP_133582892.1">
    <property type="nucleotide sequence ID" value="NZ_SNYV01000011.1"/>
</dbReference>
<name>A0A4R6WJZ1_9SPHI</name>